<comment type="caution">
    <text evidence="3">The sequence shown here is derived from an EMBL/GenBank/DDBJ whole genome shotgun (WGS) entry which is preliminary data.</text>
</comment>
<dbReference type="Proteomes" id="UP000812287">
    <property type="component" value="Unassembled WGS sequence"/>
</dbReference>
<feature type="region of interest" description="Disordered" evidence="1">
    <location>
        <begin position="158"/>
        <end position="261"/>
    </location>
</feature>
<dbReference type="InterPro" id="IPR009027">
    <property type="entry name" value="Ribosomal_bL9/RNase_H1_N"/>
</dbReference>
<dbReference type="SUPFAM" id="SSF55658">
    <property type="entry name" value="L9 N-domain-like"/>
    <property type="match status" value="1"/>
</dbReference>
<feature type="region of interest" description="Disordered" evidence="1">
    <location>
        <begin position="57"/>
        <end position="96"/>
    </location>
</feature>
<dbReference type="InterPro" id="IPR037056">
    <property type="entry name" value="RNase_H1_N_sf"/>
</dbReference>
<accession>A0A9P7W175</accession>
<sequence>MAKKKWYAVTAGRAVGLFDNWLLVAPLVIGVSESHYVSFTSEEDAWEAYEEARGEGNIRILPAGGKSKSSRSCNPSRSDEHHSSATNADPEPSQGCNAILTTAVTSPPEMVTLVGGKSPASSKAGPAAAPPFPLALSLSSKATRSIKTDEFVRLYVASSSKTESEPTNVSRSKGSPGGGRTTPVLPKVRRIVVQTPSFLCPYPDEPESPDDEQPVSPSPADLLSPLTSPRLHTPEPYEGPLSPPPQAQKSPGCRQHSTASSIMLAMRMAPSQVTGGTLYDAVADPRSPLAKTASIPRDSRPFRRPSPNYSLYGALVGPD</sequence>
<dbReference type="GeneID" id="66101199"/>
<evidence type="ECO:0000313" key="3">
    <source>
        <dbReference type="EMBL" id="KAG7449501.1"/>
    </source>
</evidence>
<organism evidence="3 4">
    <name type="scientific">Guyanagaster necrorhizus</name>
    <dbReference type="NCBI Taxonomy" id="856835"/>
    <lineage>
        <taxon>Eukaryota</taxon>
        <taxon>Fungi</taxon>
        <taxon>Dikarya</taxon>
        <taxon>Basidiomycota</taxon>
        <taxon>Agaricomycotina</taxon>
        <taxon>Agaricomycetes</taxon>
        <taxon>Agaricomycetidae</taxon>
        <taxon>Agaricales</taxon>
        <taxon>Marasmiineae</taxon>
        <taxon>Physalacriaceae</taxon>
        <taxon>Guyanagaster</taxon>
    </lineage>
</organism>
<feature type="region of interest" description="Disordered" evidence="1">
    <location>
        <begin position="110"/>
        <end position="129"/>
    </location>
</feature>
<dbReference type="Gene3D" id="3.40.970.10">
    <property type="entry name" value="Ribonuclease H1, N-terminal domain"/>
    <property type="match status" value="1"/>
</dbReference>
<evidence type="ECO:0000313" key="4">
    <source>
        <dbReference type="Proteomes" id="UP000812287"/>
    </source>
</evidence>
<dbReference type="AlphaFoldDB" id="A0A9P7W175"/>
<name>A0A9P7W175_9AGAR</name>
<dbReference type="Pfam" id="PF01693">
    <property type="entry name" value="Cauli_VI"/>
    <property type="match status" value="1"/>
</dbReference>
<feature type="compositionally biased region" description="Acidic residues" evidence="1">
    <location>
        <begin position="204"/>
        <end position="213"/>
    </location>
</feature>
<feature type="compositionally biased region" description="Low complexity" evidence="1">
    <location>
        <begin position="66"/>
        <end position="76"/>
    </location>
</feature>
<feature type="domain" description="Ribonuclease H1 N-terminal" evidence="2">
    <location>
        <begin position="5"/>
        <end position="47"/>
    </location>
</feature>
<dbReference type="InterPro" id="IPR011320">
    <property type="entry name" value="RNase_H1_N"/>
</dbReference>
<proteinExistence type="predicted"/>
<feature type="compositionally biased region" description="Polar residues" evidence="1">
    <location>
        <begin position="158"/>
        <end position="173"/>
    </location>
</feature>
<dbReference type="EMBL" id="MU250527">
    <property type="protein sequence ID" value="KAG7449501.1"/>
    <property type="molecule type" value="Genomic_DNA"/>
</dbReference>
<evidence type="ECO:0000256" key="1">
    <source>
        <dbReference type="SAM" id="MobiDB-lite"/>
    </source>
</evidence>
<dbReference type="OrthoDB" id="3270804at2759"/>
<keyword evidence="4" id="KW-1185">Reference proteome</keyword>
<dbReference type="RefSeq" id="XP_043043001.1">
    <property type="nucleotide sequence ID" value="XM_043178905.1"/>
</dbReference>
<gene>
    <name evidence="3" type="ORF">BT62DRAFT_1072946</name>
</gene>
<evidence type="ECO:0000259" key="2">
    <source>
        <dbReference type="Pfam" id="PF01693"/>
    </source>
</evidence>
<protein>
    <recommendedName>
        <fullName evidence="2">Ribonuclease H1 N-terminal domain-containing protein</fullName>
    </recommendedName>
</protein>
<reference evidence="3" key="1">
    <citation type="submission" date="2020-11" db="EMBL/GenBank/DDBJ databases">
        <title>Adaptations for nitrogen fixation in a non-lichenized fungal sporocarp promotes dispersal by wood-feeding termites.</title>
        <authorList>
            <consortium name="DOE Joint Genome Institute"/>
            <person name="Koch R.A."/>
            <person name="Yoon G."/>
            <person name="Arayal U."/>
            <person name="Lail K."/>
            <person name="Amirebrahimi M."/>
            <person name="Labutti K."/>
            <person name="Lipzen A."/>
            <person name="Riley R."/>
            <person name="Barry K."/>
            <person name="Henrissat B."/>
            <person name="Grigoriev I.V."/>
            <person name="Herr J.R."/>
            <person name="Aime M.C."/>
        </authorList>
    </citation>
    <scope>NUCLEOTIDE SEQUENCE</scope>
    <source>
        <strain evidence="3">MCA 3950</strain>
    </source>
</reference>
<feature type="compositionally biased region" description="Low complexity" evidence="1">
    <location>
        <begin position="115"/>
        <end position="127"/>
    </location>
</feature>